<evidence type="ECO:0000313" key="1">
    <source>
        <dbReference type="EMBL" id="KAF9494508.1"/>
    </source>
</evidence>
<dbReference type="EMBL" id="MU154572">
    <property type="protein sequence ID" value="KAF9494508.1"/>
    <property type="molecule type" value="Genomic_DNA"/>
</dbReference>
<evidence type="ECO:0000313" key="2">
    <source>
        <dbReference type="Proteomes" id="UP000807025"/>
    </source>
</evidence>
<organism evidence="1 2">
    <name type="scientific">Pleurotus eryngii</name>
    <name type="common">Boletus of the steppes</name>
    <dbReference type="NCBI Taxonomy" id="5323"/>
    <lineage>
        <taxon>Eukaryota</taxon>
        <taxon>Fungi</taxon>
        <taxon>Dikarya</taxon>
        <taxon>Basidiomycota</taxon>
        <taxon>Agaricomycotina</taxon>
        <taxon>Agaricomycetes</taxon>
        <taxon>Agaricomycetidae</taxon>
        <taxon>Agaricales</taxon>
        <taxon>Pleurotineae</taxon>
        <taxon>Pleurotaceae</taxon>
        <taxon>Pleurotus</taxon>
    </lineage>
</organism>
<proteinExistence type="predicted"/>
<keyword evidence="2" id="KW-1185">Reference proteome</keyword>
<gene>
    <name evidence="1" type="ORF">BDN71DRAFT_1431725</name>
</gene>
<protein>
    <submittedName>
        <fullName evidence="1">Uncharacterized protein</fullName>
    </submittedName>
</protein>
<reference evidence="1" key="1">
    <citation type="submission" date="2020-11" db="EMBL/GenBank/DDBJ databases">
        <authorList>
            <consortium name="DOE Joint Genome Institute"/>
            <person name="Ahrendt S."/>
            <person name="Riley R."/>
            <person name="Andreopoulos W."/>
            <person name="Labutti K."/>
            <person name="Pangilinan J."/>
            <person name="Ruiz-Duenas F.J."/>
            <person name="Barrasa J.M."/>
            <person name="Sanchez-Garcia M."/>
            <person name="Camarero S."/>
            <person name="Miyauchi S."/>
            <person name="Serrano A."/>
            <person name="Linde D."/>
            <person name="Babiker R."/>
            <person name="Drula E."/>
            <person name="Ayuso-Fernandez I."/>
            <person name="Pacheco R."/>
            <person name="Padilla G."/>
            <person name="Ferreira P."/>
            <person name="Barriuso J."/>
            <person name="Kellner H."/>
            <person name="Castanera R."/>
            <person name="Alfaro M."/>
            <person name="Ramirez L."/>
            <person name="Pisabarro A.G."/>
            <person name="Kuo A."/>
            <person name="Tritt A."/>
            <person name="Lipzen A."/>
            <person name="He G."/>
            <person name="Yan M."/>
            <person name="Ng V."/>
            <person name="Cullen D."/>
            <person name="Martin F."/>
            <person name="Rosso M.-N."/>
            <person name="Henrissat B."/>
            <person name="Hibbett D."/>
            <person name="Martinez A.T."/>
            <person name="Grigoriev I.V."/>
        </authorList>
    </citation>
    <scope>NUCLEOTIDE SEQUENCE</scope>
    <source>
        <strain evidence="1">ATCC 90797</strain>
    </source>
</reference>
<sequence>MIHATALGLFTIAPGRVRPFLFMYSEAAFICHISMYMQCLPEKDVSEGAKKIQIRTGGDGISIWTMRRFSTHSIIEAMRGSYFGTCTQVVGPISITPPRRYHDDCSTGRPDNLKEPGGQIAVWLVRDHACMRAHSAV</sequence>
<dbReference type="AlphaFoldDB" id="A0A9P5ZUF6"/>
<name>A0A9P5ZUF6_PLEER</name>
<comment type="caution">
    <text evidence="1">The sequence shown here is derived from an EMBL/GenBank/DDBJ whole genome shotgun (WGS) entry which is preliminary data.</text>
</comment>
<accession>A0A9P5ZUF6</accession>
<dbReference type="Proteomes" id="UP000807025">
    <property type="component" value="Unassembled WGS sequence"/>
</dbReference>